<dbReference type="InterPro" id="IPR012394">
    <property type="entry name" value="Aldehyde_DH_NAD(P)"/>
</dbReference>
<dbReference type="InterPro" id="IPR015590">
    <property type="entry name" value="Aldehyde_DH_dom"/>
</dbReference>
<name>A0A1V0UQ91_9BACL</name>
<dbReference type="Proteomes" id="UP000192727">
    <property type="component" value="Chromosome"/>
</dbReference>
<reference evidence="6 7" key="1">
    <citation type="submission" date="2017-03" db="EMBL/GenBank/DDBJ databases">
        <title>Paenibacillus larvae genome sequencing.</title>
        <authorList>
            <person name="Dingman D.W."/>
        </authorList>
    </citation>
    <scope>NUCLEOTIDE SEQUENCE [LARGE SCALE GENOMIC DNA]</scope>
    <source>
        <strain evidence="6 7">SAG 10367</strain>
    </source>
</reference>
<dbReference type="CDD" id="cd07103">
    <property type="entry name" value="ALDH_F5_SSADH_GabD"/>
    <property type="match status" value="1"/>
</dbReference>
<dbReference type="SUPFAM" id="SSF53720">
    <property type="entry name" value="ALDH-like"/>
    <property type="match status" value="1"/>
</dbReference>
<evidence type="ECO:0000256" key="2">
    <source>
        <dbReference type="ARBA" id="ARBA00023002"/>
    </source>
</evidence>
<evidence type="ECO:0000313" key="7">
    <source>
        <dbReference type="Proteomes" id="UP000192727"/>
    </source>
</evidence>
<dbReference type="InterPro" id="IPR016160">
    <property type="entry name" value="Ald_DH_CS_CYS"/>
</dbReference>
<protein>
    <recommendedName>
        <fullName evidence="3">Aldehyde dehydrogenase</fullName>
    </recommendedName>
</protein>
<dbReference type="InterPro" id="IPR016163">
    <property type="entry name" value="Ald_DH_C"/>
</dbReference>
<evidence type="ECO:0000256" key="3">
    <source>
        <dbReference type="PIRNR" id="PIRNR036492"/>
    </source>
</evidence>
<feature type="domain" description="Aldehyde dehydrogenase" evidence="5">
    <location>
        <begin position="19"/>
        <end position="482"/>
    </location>
</feature>
<dbReference type="Gene3D" id="3.40.309.10">
    <property type="entry name" value="Aldehyde Dehydrogenase, Chain A, domain 2"/>
    <property type="match status" value="1"/>
</dbReference>
<dbReference type="EMBL" id="CP020557">
    <property type="protein sequence ID" value="ARF67344.1"/>
    <property type="molecule type" value="Genomic_DNA"/>
</dbReference>
<gene>
    <name evidence="6" type="primary">gabD</name>
    <name evidence="6" type="ORF">B7C51_05110</name>
</gene>
<dbReference type="InterPro" id="IPR016162">
    <property type="entry name" value="Ald_DH_N"/>
</dbReference>
<evidence type="ECO:0000256" key="4">
    <source>
        <dbReference type="PIRSR" id="PIRSR036492-1"/>
    </source>
</evidence>
<dbReference type="Pfam" id="PF00171">
    <property type="entry name" value="Aldedh"/>
    <property type="match status" value="1"/>
</dbReference>
<dbReference type="InterPro" id="IPR050740">
    <property type="entry name" value="Aldehyde_DH_Superfamily"/>
</dbReference>
<dbReference type="GO" id="GO:0009450">
    <property type="term" value="P:gamma-aminobutyric acid catabolic process"/>
    <property type="evidence" value="ECO:0007669"/>
    <property type="project" value="TreeGrafter"/>
</dbReference>
<evidence type="ECO:0000259" key="5">
    <source>
        <dbReference type="Pfam" id="PF00171"/>
    </source>
</evidence>
<dbReference type="GO" id="GO:0004777">
    <property type="term" value="F:succinate-semialdehyde dehydrogenase (NAD+) activity"/>
    <property type="evidence" value="ECO:0007669"/>
    <property type="project" value="TreeGrafter"/>
</dbReference>
<dbReference type="PIRSF" id="PIRSF036492">
    <property type="entry name" value="ALDH"/>
    <property type="match status" value="1"/>
</dbReference>
<feature type="active site" evidence="4">
    <location>
        <position position="289"/>
    </location>
</feature>
<evidence type="ECO:0000256" key="1">
    <source>
        <dbReference type="ARBA" id="ARBA00009986"/>
    </source>
</evidence>
<keyword evidence="2 3" id="KW-0560">Oxidoreductase</keyword>
<dbReference type="PROSITE" id="PS00070">
    <property type="entry name" value="ALDEHYDE_DEHYDR_CYS"/>
    <property type="match status" value="1"/>
</dbReference>
<comment type="similarity">
    <text evidence="1 3">Belongs to the aldehyde dehydrogenase family.</text>
</comment>
<dbReference type="Gene3D" id="3.40.605.10">
    <property type="entry name" value="Aldehyde Dehydrogenase, Chain A, domain 1"/>
    <property type="match status" value="1"/>
</dbReference>
<dbReference type="AlphaFoldDB" id="A0A1V0UQ91"/>
<sequence>MEKSMQTVSVKSMFINGGWVQAEGKDTLHVINPATGEEVGVVSYGDARDAKLAIEAAHQAFKGWSRLTARERSKYLHNLYELVRSHRDELSGIISAEMGKPFREAKGEVLGAADNFMWYAEEAKRVYGETIPSSVPNKRIVVNRQPVGVVGAITPWNFPANMVARKIAPALAAGCTVVLKPSESTPLSAIRLFELIEQAGFPKGVANLVIGNPESVGQELTENPKVRKITFTGSTRVGKLLMEGAANNIKRVSLELGGHAPFIIFDDADLDAAVEGLFESKFRNSGQMCICTNRLYVHESVADTFSGKLIERLKKAKVGDGRGKDTEIGPLINERSLNKVLRHIQDAKDKGGRVLYGGNRLTEGEYGRGFYCEPTVVTDVTKEMDIAVEETFGPVVPIIPFTDEAEVIAMANDTSYGLAAYVYTQNNSRCFRMAEELEYGIIGINDGSPTQTQAPFGGWKESGIGREGGRHGLEAFLETKFISFGI</sequence>
<accession>A0A1V0UQ91</accession>
<organism evidence="6 7">
    <name type="scientific">Paenibacillus larvae subsp. pulvifaciens</name>
    <dbReference type="NCBI Taxonomy" id="1477"/>
    <lineage>
        <taxon>Bacteria</taxon>
        <taxon>Bacillati</taxon>
        <taxon>Bacillota</taxon>
        <taxon>Bacilli</taxon>
        <taxon>Bacillales</taxon>
        <taxon>Paenibacillaceae</taxon>
        <taxon>Paenibacillus</taxon>
    </lineage>
</organism>
<dbReference type="PANTHER" id="PTHR43353">
    <property type="entry name" value="SUCCINATE-SEMIALDEHYDE DEHYDROGENASE, MITOCHONDRIAL"/>
    <property type="match status" value="1"/>
</dbReference>
<dbReference type="GO" id="GO:0006081">
    <property type="term" value="P:aldehyde metabolic process"/>
    <property type="evidence" value="ECO:0007669"/>
    <property type="project" value="InterPro"/>
</dbReference>
<dbReference type="FunFam" id="3.40.605.10:FF:000005">
    <property type="entry name" value="Succinate-semialdehyde dehydrogenase I"/>
    <property type="match status" value="1"/>
</dbReference>
<feature type="active site" evidence="4">
    <location>
        <position position="255"/>
    </location>
</feature>
<proteinExistence type="inferred from homology"/>
<dbReference type="FunFam" id="3.40.309.10:FF:000004">
    <property type="entry name" value="Succinate-semialdehyde dehydrogenase I"/>
    <property type="match status" value="1"/>
</dbReference>
<evidence type="ECO:0000313" key="6">
    <source>
        <dbReference type="EMBL" id="ARF67344.1"/>
    </source>
</evidence>
<dbReference type="InterPro" id="IPR016161">
    <property type="entry name" value="Ald_DH/histidinol_DH"/>
</dbReference>
<dbReference type="RefSeq" id="WP_083039029.1">
    <property type="nucleotide sequence ID" value="NZ_CP020557.1"/>
</dbReference>
<dbReference type="PANTHER" id="PTHR43353:SF5">
    <property type="entry name" value="SUCCINATE-SEMIALDEHYDE DEHYDROGENASE, MITOCHONDRIAL"/>
    <property type="match status" value="1"/>
</dbReference>